<comment type="subunit">
    <text evidence="8">Component of the spliceosome. Present in the activated B complex, the catalytically activated B* complex which catalyzes the branching, the catalytic step 1 C complex catalyzing the exon ligation, and the postcatalytic P complex containing the ligated exons (mRNA) and the excised lariat intron.</text>
</comment>
<evidence type="ECO:0000256" key="3">
    <source>
        <dbReference type="ARBA" id="ARBA00022723"/>
    </source>
</evidence>
<dbReference type="PANTHER" id="PTHR12111:SF1">
    <property type="entry name" value="SPLICING FACTOR YJU2"/>
    <property type="match status" value="1"/>
</dbReference>
<gene>
    <name evidence="10" type="ORF">Tco_0878616</name>
</gene>
<comment type="function">
    <text evidence="8">Part of the spliceosome which catalyzes two sequential transesterification reactions, first the excision of the non-coding intron from pre-mRNA and then the ligation of the coding exons to form the mature mRNA. Plays a role in stabilizing the structure of the spliceosome catalytic core and docking of the branch helix into the active site, producing 5'-exon and lariat intron-3'-intermediates.</text>
</comment>
<protein>
    <recommendedName>
        <fullName evidence="8">Splicing factor YJU2</fullName>
    </recommendedName>
</protein>
<reference evidence="10" key="1">
    <citation type="journal article" date="2022" name="Int. J. Mol. Sci.">
        <title>Draft Genome of Tanacetum Coccineum: Genomic Comparison of Closely Related Tanacetum-Family Plants.</title>
        <authorList>
            <person name="Yamashiro T."/>
            <person name="Shiraishi A."/>
            <person name="Nakayama K."/>
            <person name="Satake H."/>
        </authorList>
    </citation>
    <scope>NUCLEOTIDE SEQUENCE</scope>
</reference>
<comment type="caution">
    <text evidence="10">The sequence shown here is derived from an EMBL/GenBank/DDBJ whole genome shotgun (WGS) entry which is preliminary data.</text>
</comment>
<accession>A0ABQ5BYQ2</accession>
<comment type="subcellular location">
    <subcellularLocation>
        <location evidence="1 8">Nucleus</location>
    </subcellularLocation>
</comment>
<keyword evidence="6" id="KW-0508">mRNA splicing</keyword>
<feature type="compositionally biased region" description="Basic and acidic residues" evidence="9">
    <location>
        <begin position="248"/>
        <end position="261"/>
    </location>
</feature>
<keyword evidence="7 8" id="KW-0539">Nucleus</keyword>
<reference evidence="10" key="2">
    <citation type="submission" date="2022-01" db="EMBL/GenBank/DDBJ databases">
        <authorList>
            <person name="Yamashiro T."/>
            <person name="Shiraishi A."/>
            <person name="Satake H."/>
            <person name="Nakayama K."/>
        </authorList>
    </citation>
    <scope>NUCLEOTIDE SEQUENCE</scope>
</reference>
<dbReference type="Proteomes" id="UP001151760">
    <property type="component" value="Unassembled WGS sequence"/>
</dbReference>
<dbReference type="HAMAP" id="MF_03226">
    <property type="entry name" value="YJU2"/>
    <property type="match status" value="1"/>
</dbReference>
<proteinExistence type="inferred from homology"/>
<organism evidence="10 11">
    <name type="scientific">Tanacetum coccineum</name>
    <dbReference type="NCBI Taxonomy" id="301880"/>
    <lineage>
        <taxon>Eukaryota</taxon>
        <taxon>Viridiplantae</taxon>
        <taxon>Streptophyta</taxon>
        <taxon>Embryophyta</taxon>
        <taxon>Tracheophyta</taxon>
        <taxon>Spermatophyta</taxon>
        <taxon>Magnoliopsida</taxon>
        <taxon>eudicotyledons</taxon>
        <taxon>Gunneridae</taxon>
        <taxon>Pentapetalae</taxon>
        <taxon>asterids</taxon>
        <taxon>campanulids</taxon>
        <taxon>Asterales</taxon>
        <taxon>Asteraceae</taxon>
        <taxon>Asteroideae</taxon>
        <taxon>Anthemideae</taxon>
        <taxon>Anthemidinae</taxon>
        <taxon>Tanacetum</taxon>
    </lineage>
</organism>
<dbReference type="EMBL" id="BQNB010013756">
    <property type="protein sequence ID" value="GJT19910.1"/>
    <property type="molecule type" value="Genomic_DNA"/>
</dbReference>
<evidence type="ECO:0000256" key="8">
    <source>
        <dbReference type="HAMAP-Rule" id="MF_03226"/>
    </source>
</evidence>
<evidence type="ECO:0000256" key="6">
    <source>
        <dbReference type="ARBA" id="ARBA00023187"/>
    </source>
</evidence>
<feature type="binding site" evidence="8">
    <location>
        <position position="81"/>
    </location>
    <ligand>
        <name>Zn(2+)</name>
        <dbReference type="ChEBI" id="CHEBI:29105"/>
    </ligand>
</feature>
<feature type="region of interest" description="Disordered" evidence="9">
    <location>
        <begin position="217"/>
        <end position="262"/>
    </location>
</feature>
<feature type="compositionally biased region" description="Polar residues" evidence="9">
    <location>
        <begin position="238"/>
        <end position="247"/>
    </location>
</feature>
<feature type="region of interest" description="Disordered" evidence="9">
    <location>
        <begin position="274"/>
        <end position="311"/>
    </location>
</feature>
<dbReference type="InterPro" id="IPR043701">
    <property type="entry name" value="Yju2"/>
</dbReference>
<keyword evidence="5 8" id="KW-0862">Zinc</keyword>
<evidence type="ECO:0000256" key="7">
    <source>
        <dbReference type="ARBA" id="ARBA00023242"/>
    </source>
</evidence>
<sequence>MAERKVLNKYYPPDFDPAKIPKRRKPKNRQINVRNMLTMRIRCKRCGNYSNEGTKFNMRKEVVIGERYLDEVPIFRFYFKCKMCSTEITMKTDPQNSNYTIESGAERYSGEAMCEEKRWKRDAEERGDSMKSLENRTLDSKREMDILSNLDEIKSMNSRRAHVSNNAMLEALQRPDQRQQKELEEEDEAMIKYIWHRSKENIRRIDDDNLDDTYDSVVSGLNGRRTSQTGSKKRKVSKSQPDFLSKTSTHDELNYKKEHQSGENVLKSSVIKFTPIKKSSKPKAQASEEEKKKTSITRNVSKSLHQQYDEE</sequence>
<dbReference type="Pfam" id="PF04502">
    <property type="entry name" value="Saf4_Yju2"/>
    <property type="match status" value="1"/>
</dbReference>
<evidence type="ECO:0000256" key="9">
    <source>
        <dbReference type="SAM" id="MobiDB-lite"/>
    </source>
</evidence>
<keyword evidence="3 8" id="KW-0479">Metal-binding</keyword>
<evidence type="ECO:0000256" key="5">
    <source>
        <dbReference type="ARBA" id="ARBA00022833"/>
    </source>
</evidence>
<dbReference type="PANTHER" id="PTHR12111">
    <property type="entry name" value="SPLICING FACTOR YJU2"/>
    <property type="match status" value="1"/>
</dbReference>
<evidence type="ECO:0000313" key="10">
    <source>
        <dbReference type="EMBL" id="GJT19910.1"/>
    </source>
</evidence>
<evidence type="ECO:0000256" key="2">
    <source>
        <dbReference type="ARBA" id="ARBA00022664"/>
    </source>
</evidence>
<feature type="compositionally biased region" description="Polar residues" evidence="9">
    <location>
        <begin position="296"/>
        <end position="311"/>
    </location>
</feature>
<dbReference type="InterPro" id="IPR007590">
    <property type="entry name" value="Saf4/Yju2"/>
</dbReference>
<feature type="binding site" evidence="8">
    <location>
        <position position="43"/>
    </location>
    <ligand>
        <name>Zn(2+)</name>
        <dbReference type="ChEBI" id="CHEBI:29105"/>
    </ligand>
</feature>
<feature type="binding site" evidence="8">
    <location>
        <position position="46"/>
    </location>
    <ligand>
        <name>Zn(2+)</name>
        <dbReference type="ChEBI" id="CHEBI:29105"/>
    </ligand>
</feature>
<keyword evidence="4 8" id="KW-0747">Spliceosome</keyword>
<keyword evidence="2" id="KW-0507">mRNA processing</keyword>
<name>A0ABQ5BYQ2_9ASTR</name>
<evidence type="ECO:0000313" key="11">
    <source>
        <dbReference type="Proteomes" id="UP001151760"/>
    </source>
</evidence>
<keyword evidence="11" id="KW-1185">Reference proteome</keyword>
<evidence type="ECO:0000256" key="4">
    <source>
        <dbReference type="ARBA" id="ARBA00022728"/>
    </source>
</evidence>
<feature type="binding site" evidence="8">
    <location>
        <position position="84"/>
    </location>
    <ligand>
        <name>Zn(2+)</name>
        <dbReference type="ChEBI" id="CHEBI:29105"/>
    </ligand>
</feature>
<evidence type="ECO:0000256" key="1">
    <source>
        <dbReference type="ARBA" id="ARBA00004123"/>
    </source>
</evidence>
<comment type="similarity">
    <text evidence="8">Belongs to the CWC16 family. YJU2 subfamily.</text>
</comment>